<name>F9W768_TRYCI</name>
<sequence length="468" mass="51124">MHFHVGKVVMHPLASQLVSHFPLLIPLLSLNLPTKKAKGVLNKAAASHAALSLTAEVRHTQWRVMQSTKAKVTKQEQHNVPVTLSTSSSASVYLTTITNRIAARHGVSFLILKPVEYTGQTKEPQESIKNSMKGAIAKGSTNNPQAMEKFKQSAEMWSAMWAQPSGSVGSQVQTQHRVRPILPASLLLLFSDMGMSKPYEPLGLLGLLKPEDEVVSRCFRGAEARQSPLQPVICIYLNALESIIEVTDRLSAQAKAMYCQIYRENALKRGTDVANHGGNSTKSADNSPEKCRSRFFLLTPSAPYAALRETANRIVNDEDTGLTGTGTSLGLGEACEILLVYDLNHSSHSFARDHSPECNPEVWGHVNYQQKRSGNSSGDAHERDELFFIAQTLEDYFRLGSTFSWVYGWQLCYASQGPPARSLSWLKLFSPNALAAVVTLNALGSGSKSTAADKTSAITPDPDTRTEG</sequence>
<evidence type="ECO:0000256" key="1">
    <source>
        <dbReference type="SAM" id="MobiDB-lite"/>
    </source>
</evidence>
<evidence type="ECO:0000313" key="3">
    <source>
        <dbReference type="Proteomes" id="UP000000702"/>
    </source>
</evidence>
<organism evidence="2 3">
    <name type="scientific">Trypanosoma congolense (strain IL3000)</name>
    <dbReference type="NCBI Taxonomy" id="1068625"/>
    <lineage>
        <taxon>Eukaryota</taxon>
        <taxon>Discoba</taxon>
        <taxon>Euglenozoa</taxon>
        <taxon>Kinetoplastea</taxon>
        <taxon>Metakinetoplastina</taxon>
        <taxon>Trypanosomatida</taxon>
        <taxon>Trypanosomatidae</taxon>
        <taxon>Trypanosoma</taxon>
        <taxon>Nannomonas</taxon>
    </lineage>
</organism>
<dbReference type="Proteomes" id="UP000000702">
    <property type="component" value="Unassembled WGS sequence"/>
</dbReference>
<gene>
    <name evidence="2" type="ORF">TCIL3000_0_38490</name>
</gene>
<dbReference type="VEuPathDB" id="TriTrypDB:TcIL3000_0_38490"/>
<proteinExistence type="predicted"/>
<feature type="compositionally biased region" description="Polar residues" evidence="1">
    <location>
        <begin position="446"/>
        <end position="458"/>
    </location>
</feature>
<dbReference type="OMA" id="EGCPRNS"/>
<comment type="caution">
    <text evidence="2">The sequence shown here is derived from an EMBL/GenBank/DDBJ whole genome shotgun (WGS) entry which is preliminary data.</text>
</comment>
<evidence type="ECO:0000313" key="2">
    <source>
        <dbReference type="EMBL" id="CCD13033.1"/>
    </source>
</evidence>
<feature type="region of interest" description="Disordered" evidence="1">
    <location>
        <begin position="446"/>
        <end position="468"/>
    </location>
</feature>
<dbReference type="EMBL" id="CAEQ01000991">
    <property type="protein sequence ID" value="CCD13033.1"/>
    <property type="molecule type" value="Genomic_DNA"/>
</dbReference>
<reference evidence="2 3" key="2">
    <citation type="journal article" date="2012" name="Proc. Natl. Acad. Sci. U.S.A.">
        <title>Antigenic diversity is generated by distinct evolutionary mechanisms in African trypanosome species.</title>
        <authorList>
            <person name="Jackson A.P."/>
            <person name="Berry A."/>
            <person name="Aslett M."/>
            <person name="Allison H.C."/>
            <person name="Burton P."/>
            <person name="Vavrova-Anderson J."/>
            <person name="Brown R."/>
            <person name="Browne H."/>
            <person name="Corton N."/>
            <person name="Hauser H."/>
            <person name="Gamble J."/>
            <person name="Gilderthorp R."/>
            <person name="Marcello L."/>
            <person name="McQuillan J."/>
            <person name="Otto T.D."/>
            <person name="Quail M.A."/>
            <person name="Sanders M.J."/>
            <person name="van Tonder A."/>
            <person name="Ginger M.L."/>
            <person name="Field M.C."/>
            <person name="Barry J.D."/>
            <person name="Hertz-Fowler C."/>
            <person name="Berriman M."/>
        </authorList>
    </citation>
    <scope>NUCLEOTIDE SEQUENCE [LARGE SCALE GENOMIC DNA]</scope>
    <source>
        <strain evidence="2 3">IL3000</strain>
    </source>
</reference>
<protein>
    <submittedName>
        <fullName evidence="2">WGS project CAEQ00000000 data, annotated contig 1575</fullName>
    </submittedName>
</protein>
<accession>F9W768</accession>
<dbReference type="AlphaFoldDB" id="F9W768"/>
<reference evidence="3" key="1">
    <citation type="submission" date="2011-07" db="EMBL/GenBank/DDBJ databases">
        <title>Divergent evolution of antigenic variation in African trypanosomes.</title>
        <authorList>
            <person name="Jackson A.P."/>
            <person name="Berry A."/>
            <person name="Allison H.C."/>
            <person name="Burton P."/>
            <person name="Anderson J."/>
            <person name="Aslett M."/>
            <person name="Brown R."/>
            <person name="Corton N."/>
            <person name="Harris D."/>
            <person name="Hauser H."/>
            <person name="Gamble J."/>
            <person name="Gilderthorp R."/>
            <person name="McQuillan J."/>
            <person name="Quail M.A."/>
            <person name="Sanders M."/>
            <person name="Van Tonder A."/>
            <person name="Ginger M.L."/>
            <person name="Donelson J.E."/>
            <person name="Field M.C."/>
            <person name="Barry J.D."/>
            <person name="Berriman M."/>
            <person name="Hertz-Fowler C."/>
        </authorList>
    </citation>
    <scope>NUCLEOTIDE SEQUENCE [LARGE SCALE GENOMIC DNA]</scope>
    <source>
        <strain evidence="3">IL3000</strain>
    </source>
</reference>
<keyword evidence="3" id="KW-1185">Reference proteome</keyword>